<dbReference type="EMBL" id="CP104395">
    <property type="protein sequence ID" value="WEL19942.1"/>
    <property type="molecule type" value="Genomic_DNA"/>
</dbReference>
<dbReference type="EC" id="2.5.1.17" evidence="7"/>
<keyword evidence="4" id="KW-0175">Coiled coil</keyword>
<proteinExistence type="predicted"/>
<keyword evidence="1 7" id="KW-0808">Transferase</keyword>
<reference evidence="7 8" key="1">
    <citation type="submission" date="2022-09" db="EMBL/GenBank/DDBJ databases">
        <title>Xylan utilization by haloarchaea-nanohaloarchaea associations.</title>
        <authorList>
            <person name="Yakimov M."/>
        </authorList>
    </citation>
    <scope>NUCLEOTIDE SEQUENCE [LARGE SCALE GENOMIC DNA]</scope>
    <source>
        <strain evidence="7 8">SVXNc</strain>
    </source>
</reference>
<keyword evidence="3" id="KW-0067">ATP-binding</keyword>
<evidence type="ECO:0000259" key="6">
    <source>
        <dbReference type="Pfam" id="PF01923"/>
    </source>
</evidence>
<evidence type="ECO:0000256" key="1">
    <source>
        <dbReference type="ARBA" id="ARBA00022679"/>
    </source>
</evidence>
<feature type="coiled-coil region" evidence="4">
    <location>
        <begin position="47"/>
        <end position="134"/>
    </location>
</feature>
<dbReference type="RefSeq" id="WP_347721771.1">
    <property type="nucleotide sequence ID" value="NZ_CP104395.1"/>
</dbReference>
<keyword evidence="8" id="KW-1185">Reference proteome</keyword>
<evidence type="ECO:0000256" key="2">
    <source>
        <dbReference type="ARBA" id="ARBA00022741"/>
    </source>
</evidence>
<organism evidence="7 8">
    <name type="scientific">Candidatus Nanohalococcus occultus</name>
    <dbReference type="NCBI Taxonomy" id="2978047"/>
    <lineage>
        <taxon>Archaea</taxon>
        <taxon>Candidatus Nanohalarchaeota</taxon>
        <taxon>Candidatus Nanohalarchaeota incertae sedis</taxon>
        <taxon>Candidatus Nanohalococcus</taxon>
    </lineage>
</organism>
<dbReference type="GeneID" id="90590379"/>
<dbReference type="Proteomes" id="UP001218034">
    <property type="component" value="Chromosome"/>
</dbReference>
<dbReference type="PANTHER" id="PTHR12213:SF0">
    <property type="entry name" value="CORRINOID ADENOSYLTRANSFERASE MMAB"/>
    <property type="match status" value="1"/>
</dbReference>
<sequence>MVYTGNGDRGRTDLSSGERVSKSSERIQAFGTVDELNSLTGVCASFTEGKKDELETIQNELHILQAELANREPDTKITQENIDRLEDLCDHYQDECPPLRDFVLAGGCKSAAQLHNARSVNRRAERKIVQLDQNEEIREEVLAYINRLSDLFFLMARHENHLNNVEEKNPVY</sequence>
<gene>
    <name evidence="7" type="primary">pduO</name>
    <name evidence="7" type="ORF">SVXNc_0941</name>
</gene>
<protein>
    <submittedName>
        <fullName evidence="7">Cob(I)alamin adenosyltransferase</fullName>
        <ecNumber evidence="7">2.5.1.17</ecNumber>
    </submittedName>
</protein>
<dbReference type="InterPro" id="IPR029499">
    <property type="entry name" value="PduO-typ"/>
</dbReference>
<evidence type="ECO:0000313" key="8">
    <source>
        <dbReference type="Proteomes" id="UP001218034"/>
    </source>
</evidence>
<name>A0ABY8CFF6_9ARCH</name>
<dbReference type="GO" id="GO:0008817">
    <property type="term" value="F:corrinoid adenosyltransferase activity"/>
    <property type="evidence" value="ECO:0007669"/>
    <property type="project" value="UniProtKB-EC"/>
</dbReference>
<dbReference type="NCBIfam" id="TIGR00636">
    <property type="entry name" value="PduO_Nterm"/>
    <property type="match status" value="1"/>
</dbReference>
<evidence type="ECO:0000256" key="3">
    <source>
        <dbReference type="ARBA" id="ARBA00022840"/>
    </source>
</evidence>
<evidence type="ECO:0000256" key="5">
    <source>
        <dbReference type="SAM" id="MobiDB-lite"/>
    </source>
</evidence>
<keyword evidence="2" id="KW-0547">Nucleotide-binding</keyword>
<evidence type="ECO:0000313" key="7">
    <source>
        <dbReference type="EMBL" id="WEL19942.1"/>
    </source>
</evidence>
<feature type="region of interest" description="Disordered" evidence="5">
    <location>
        <begin position="1"/>
        <end position="24"/>
    </location>
</feature>
<dbReference type="InterPro" id="IPR016030">
    <property type="entry name" value="CblAdoTrfase-like"/>
</dbReference>
<dbReference type="SUPFAM" id="SSF89028">
    <property type="entry name" value="Cobalamin adenosyltransferase-like"/>
    <property type="match status" value="1"/>
</dbReference>
<feature type="domain" description="Cobalamin adenosyltransferase-like" evidence="6">
    <location>
        <begin position="2"/>
        <end position="158"/>
    </location>
</feature>
<dbReference type="InterPro" id="IPR036451">
    <property type="entry name" value="CblAdoTrfase-like_sf"/>
</dbReference>
<dbReference type="Pfam" id="PF01923">
    <property type="entry name" value="Cob_adeno_trans"/>
    <property type="match status" value="1"/>
</dbReference>
<dbReference type="Gene3D" id="1.20.1200.10">
    <property type="entry name" value="Cobalamin adenosyltransferase-like"/>
    <property type="match status" value="1"/>
</dbReference>
<dbReference type="PANTHER" id="PTHR12213">
    <property type="entry name" value="CORRINOID ADENOSYLTRANSFERASE"/>
    <property type="match status" value="1"/>
</dbReference>
<accession>A0ABY8CFF6</accession>
<evidence type="ECO:0000256" key="4">
    <source>
        <dbReference type="SAM" id="Coils"/>
    </source>
</evidence>